<name>A0ABR1YW88_9PEZI</name>
<dbReference type="EMBL" id="JBBWRZ010000003">
    <property type="protein sequence ID" value="KAK8240462.1"/>
    <property type="molecule type" value="Genomic_DNA"/>
</dbReference>
<dbReference type="Proteomes" id="UP001492380">
    <property type="component" value="Unassembled WGS sequence"/>
</dbReference>
<evidence type="ECO:0000313" key="1">
    <source>
        <dbReference type="EMBL" id="KAK8240462.1"/>
    </source>
</evidence>
<comment type="caution">
    <text evidence="1">The sequence shown here is derived from an EMBL/GenBank/DDBJ whole genome shotgun (WGS) entry which is preliminary data.</text>
</comment>
<keyword evidence="2" id="KW-1185">Reference proteome</keyword>
<sequence length="108" mass="12131">MLLEVLSTMNRAFPRSLALLDTALSIVRATGPIAGLSLPTRAILRAQTTPHRTREAPLWLRNLDLSLSELLSLWQLRPVVVIRRAMDRLQAPPRVGGPLRRQATRVQH</sequence>
<reference evidence="1 2" key="1">
    <citation type="submission" date="2024-04" db="EMBL/GenBank/DDBJ databases">
        <title>Phyllosticta paracitricarpa is synonymous to the EU quarantine fungus P. citricarpa based on phylogenomic analyses.</title>
        <authorList>
            <consortium name="Lawrence Berkeley National Laboratory"/>
            <person name="Van Ingen-Buijs V.A."/>
            <person name="Van Westerhoven A.C."/>
            <person name="Haridas S."/>
            <person name="Skiadas P."/>
            <person name="Martin F."/>
            <person name="Groenewald J.Z."/>
            <person name="Crous P.W."/>
            <person name="Seidl M.F."/>
        </authorList>
    </citation>
    <scope>NUCLEOTIDE SEQUENCE [LARGE SCALE GENOMIC DNA]</scope>
    <source>
        <strain evidence="1 2">CBS 123374</strain>
    </source>
</reference>
<organism evidence="1 2">
    <name type="scientific">Phyllosticta capitalensis</name>
    <dbReference type="NCBI Taxonomy" id="121624"/>
    <lineage>
        <taxon>Eukaryota</taxon>
        <taxon>Fungi</taxon>
        <taxon>Dikarya</taxon>
        <taxon>Ascomycota</taxon>
        <taxon>Pezizomycotina</taxon>
        <taxon>Dothideomycetes</taxon>
        <taxon>Dothideomycetes incertae sedis</taxon>
        <taxon>Botryosphaeriales</taxon>
        <taxon>Phyllostictaceae</taxon>
        <taxon>Phyllosticta</taxon>
    </lineage>
</organism>
<gene>
    <name evidence="1" type="ORF">HDK90DRAFT_479794</name>
</gene>
<accession>A0ABR1YW88</accession>
<protein>
    <submittedName>
        <fullName evidence="1">Uncharacterized protein</fullName>
    </submittedName>
</protein>
<proteinExistence type="predicted"/>
<evidence type="ECO:0000313" key="2">
    <source>
        <dbReference type="Proteomes" id="UP001492380"/>
    </source>
</evidence>